<name>D1QW45_9BACT</name>
<comment type="caution">
    <text evidence="1">The sequence shown here is derived from an EMBL/GenBank/DDBJ whole genome shotgun (WGS) entry which is preliminary data.</text>
</comment>
<reference evidence="1 2" key="1">
    <citation type="submission" date="2009-11" db="EMBL/GenBank/DDBJ databases">
        <authorList>
            <person name="Weinstock G."/>
            <person name="Sodergren E."/>
            <person name="Clifton S."/>
            <person name="Fulton L."/>
            <person name="Fulton B."/>
            <person name="Courtney L."/>
            <person name="Fronick C."/>
            <person name="Harrison M."/>
            <person name="Strong C."/>
            <person name="Farmer C."/>
            <person name="Delahaunty K."/>
            <person name="Markovic C."/>
            <person name="Hall O."/>
            <person name="Minx P."/>
            <person name="Tomlinson C."/>
            <person name="Mitreva M."/>
            <person name="Nelson J."/>
            <person name="Hou S."/>
            <person name="Wollam A."/>
            <person name="Pepin K.H."/>
            <person name="Johnson M."/>
            <person name="Bhonagiri V."/>
            <person name="Nash W.E."/>
            <person name="Warren W."/>
            <person name="Chinwalla A."/>
            <person name="Mardis E.R."/>
            <person name="Wilson R.K."/>
        </authorList>
    </citation>
    <scope>NUCLEOTIDE SEQUENCE [LARGE SCALE GENOMIC DNA]</scope>
    <source>
        <strain evidence="1 2">F0302</strain>
    </source>
</reference>
<evidence type="ECO:0000313" key="2">
    <source>
        <dbReference type="Proteomes" id="UP000004079"/>
    </source>
</evidence>
<evidence type="ECO:0000313" key="1">
    <source>
        <dbReference type="EMBL" id="EFB30444.1"/>
    </source>
</evidence>
<dbReference type="Proteomes" id="UP000004079">
    <property type="component" value="Unassembled WGS sequence"/>
</dbReference>
<organism evidence="1 2">
    <name type="scientific">Segatella oris F0302</name>
    <dbReference type="NCBI Taxonomy" id="649760"/>
    <lineage>
        <taxon>Bacteria</taxon>
        <taxon>Pseudomonadati</taxon>
        <taxon>Bacteroidota</taxon>
        <taxon>Bacteroidia</taxon>
        <taxon>Bacteroidales</taxon>
        <taxon>Prevotellaceae</taxon>
        <taxon>Segatella</taxon>
    </lineage>
</organism>
<dbReference type="STRING" id="649760.HMPREF0971_03240"/>
<proteinExistence type="predicted"/>
<dbReference type="AlphaFoldDB" id="D1QW45"/>
<dbReference type="HOGENOM" id="CLU_1330952_0_0_10"/>
<dbReference type="EMBL" id="ACUZ02000062">
    <property type="protein sequence ID" value="EFB30444.1"/>
    <property type="molecule type" value="Genomic_DNA"/>
</dbReference>
<gene>
    <name evidence="1" type="ORF">HMPREF0971_03240</name>
</gene>
<sequence>MNKITLILLLISITNCSGQINKNQHIMEEKNRQEKRLPNEITIESPIKAELEVYVEETDLIAKVKLINTTDKSVILPNNRIGGRCVQSLERKESLADVFYAIPIPYKKNLTFRPTTSLNDSVFGSGYTILQPNEIKVTYTKLNKIFDLNEQKYEKIRFIFSPCIPLLSEKHEQIREENDPQKRCINFYIHSNKAEIAYDEIKDKVK</sequence>
<dbReference type="RefSeq" id="WP_004375729.1">
    <property type="nucleotide sequence ID" value="NZ_GG703891.1"/>
</dbReference>
<accession>D1QW45</accession>
<protein>
    <submittedName>
        <fullName evidence="1">Uncharacterized protein</fullName>
    </submittedName>
</protein>